<reference evidence="2 3" key="1">
    <citation type="journal article" date="2019" name="Emerg. Microbes Infect.">
        <title>Comprehensive subspecies identification of 175 nontuberculous mycobacteria species based on 7547 genomic profiles.</title>
        <authorList>
            <person name="Matsumoto Y."/>
            <person name="Kinjo T."/>
            <person name="Motooka D."/>
            <person name="Nabeya D."/>
            <person name="Jung N."/>
            <person name="Uechi K."/>
            <person name="Horii T."/>
            <person name="Iida T."/>
            <person name="Fujita J."/>
            <person name="Nakamura S."/>
        </authorList>
    </citation>
    <scope>NUCLEOTIDE SEQUENCE [LARGE SCALE GENOMIC DNA]</scope>
    <source>
        <strain evidence="2 3">JCM 15296</strain>
    </source>
</reference>
<proteinExistence type="predicted"/>
<gene>
    <name evidence="2" type="ORF">MAUB_17290</name>
</gene>
<dbReference type="EMBL" id="AP022577">
    <property type="protein sequence ID" value="BBX83856.1"/>
    <property type="molecule type" value="Genomic_DNA"/>
</dbReference>
<dbReference type="PANTHER" id="PTHR34853:SF1">
    <property type="entry name" value="LIPASE 5"/>
    <property type="match status" value="1"/>
</dbReference>
<sequence>MRRLRRAVSAGLLVAVCLTAPACQSDSAPKKAGPVTVPGIDLKPDTTGAGQVPGALVSASTFPTLDLRLKSAVSLAARIEYTSTSGITGEHTEVPGSVFVPNGTPPPGGWPIVVFGHATSGMQRECGPSGSSTLAGLSLPITALVKAGYLVSLPDYQGLGPGTAGHPYADATTVGYNVIDAARAAHKLVPESSDRWLAVGVSQGGQAAWAANELAAHYGTGLNLVGAVSLSPATDLTGLASGAAAGSLSKEQDAILQLILAALAAENPSLNLQDYRRGAVAEHWDVLASCHTEDAAARAAAIEKITPDDLRPASPQAEATLQGLLAKRSLPKEPTSAPMLVMYGGQDTLLPPDWTNKALAAACRLGDVIDIMFQPTKGHADIDVASSYDWIKDRFDGVPAPNSCPSFISTVSTQGAGQ</sequence>
<protein>
    <submittedName>
        <fullName evidence="2">Lipase</fullName>
    </submittedName>
</protein>
<evidence type="ECO:0000313" key="3">
    <source>
        <dbReference type="Proteomes" id="UP000465609"/>
    </source>
</evidence>
<dbReference type="SUPFAM" id="SSF53474">
    <property type="entry name" value="alpha/beta-Hydrolases"/>
    <property type="match status" value="1"/>
</dbReference>
<dbReference type="InterPro" id="IPR005152">
    <property type="entry name" value="Lipase_secreted"/>
</dbReference>
<dbReference type="Proteomes" id="UP000465609">
    <property type="component" value="Chromosome"/>
</dbReference>
<organism evidence="2 3">
    <name type="scientific">Mycolicibacterium aubagnense</name>
    <dbReference type="NCBI Taxonomy" id="319707"/>
    <lineage>
        <taxon>Bacteria</taxon>
        <taxon>Bacillati</taxon>
        <taxon>Actinomycetota</taxon>
        <taxon>Actinomycetes</taxon>
        <taxon>Mycobacteriales</taxon>
        <taxon>Mycobacteriaceae</taxon>
        <taxon>Mycolicibacterium</taxon>
    </lineage>
</organism>
<dbReference type="Pfam" id="PF03583">
    <property type="entry name" value="LIP"/>
    <property type="match status" value="1"/>
</dbReference>
<evidence type="ECO:0000256" key="1">
    <source>
        <dbReference type="SAM" id="SignalP"/>
    </source>
</evidence>
<name>A0ABN5YPW2_9MYCO</name>
<dbReference type="InterPro" id="IPR029058">
    <property type="entry name" value="AB_hydrolase_fold"/>
</dbReference>
<feature type="signal peptide" evidence="1">
    <location>
        <begin position="1"/>
        <end position="22"/>
    </location>
</feature>
<keyword evidence="1" id="KW-0732">Signal</keyword>
<dbReference type="Gene3D" id="3.40.50.1820">
    <property type="entry name" value="alpha/beta hydrolase"/>
    <property type="match status" value="2"/>
</dbReference>
<dbReference type="PANTHER" id="PTHR34853">
    <property type="match status" value="1"/>
</dbReference>
<keyword evidence="3" id="KW-1185">Reference proteome</keyword>
<accession>A0ABN5YPW2</accession>
<dbReference type="PIRSF" id="PIRSF029171">
    <property type="entry name" value="Esterase_LipA"/>
    <property type="match status" value="1"/>
</dbReference>
<feature type="chain" id="PRO_5045551249" evidence="1">
    <location>
        <begin position="23"/>
        <end position="418"/>
    </location>
</feature>
<evidence type="ECO:0000313" key="2">
    <source>
        <dbReference type="EMBL" id="BBX83856.1"/>
    </source>
</evidence>